<dbReference type="HAMAP" id="MF_01114">
    <property type="entry name" value="RecX"/>
    <property type="match status" value="1"/>
</dbReference>
<keyword evidence="10" id="KW-1185">Reference proteome</keyword>
<evidence type="ECO:0000256" key="5">
    <source>
        <dbReference type="HAMAP-Rule" id="MF_01114"/>
    </source>
</evidence>
<dbReference type="AlphaFoldDB" id="A0A5Q2MJL7"/>
<accession>A0A5Q2MJL7</accession>
<keyword evidence="4 5" id="KW-0963">Cytoplasm</keyword>
<dbReference type="InterPro" id="IPR036388">
    <property type="entry name" value="WH-like_DNA-bd_sf"/>
</dbReference>
<evidence type="ECO:0000313" key="10">
    <source>
        <dbReference type="Proteomes" id="UP000392064"/>
    </source>
</evidence>
<dbReference type="Proteomes" id="UP000392064">
    <property type="component" value="Chromosome"/>
</dbReference>
<dbReference type="InterPro" id="IPR053924">
    <property type="entry name" value="RecX_HTH_2nd"/>
</dbReference>
<comment type="similarity">
    <text evidence="2 5">Belongs to the RecX family.</text>
</comment>
<proteinExistence type="inferred from homology"/>
<dbReference type="GO" id="GO:0005737">
    <property type="term" value="C:cytoplasm"/>
    <property type="evidence" value="ECO:0007669"/>
    <property type="project" value="UniProtKB-SubCell"/>
</dbReference>
<gene>
    <name evidence="5" type="primary">recX</name>
    <name evidence="9" type="ORF">GEV26_11250</name>
</gene>
<organism evidence="9 10">
    <name type="scientific">Aeromicrobium yanjiei</name>
    <dbReference type="NCBI Taxonomy" id="2662028"/>
    <lineage>
        <taxon>Bacteria</taxon>
        <taxon>Bacillati</taxon>
        <taxon>Actinomycetota</taxon>
        <taxon>Actinomycetes</taxon>
        <taxon>Propionibacteriales</taxon>
        <taxon>Nocardioidaceae</taxon>
        <taxon>Aeromicrobium</taxon>
    </lineage>
</organism>
<evidence type="ECO:0000259" key="6">
    <source>
        <dbReference type="Pfam" id="PF02631"/>
    </source>
</evidence>
<comment type="function">
    <text evidence="5">Modulates RecA activity.</text>
</comment>
<evidence type="ECO:0000259" key="8">
    <source>
        <dbReference type="Pfam" id="PF21982"/>
    </source>
</evidence>
<evidence type="ECO:0000256" key="1">
    <source>
        <dbReference type="ARBA" id="ARBA00004496"/>
    </source>
</evidence>
<dbReference type="PANTHER" id="PTHR33602">
    <property type="entry name" value="REGULATORY PROTEIN RECX FAMILY PROTEIN"/>
    <property type="match status" value="1"/>
</dbReference>
<name>A0A5Q2MJL7_9ACTN</name>
<dbReference type="Pfam" id="PF21981">
    <property type="entry name" value="RecX_HTH3"/>
    <property type="match status" value="1"/>
</dbReference>
<dbReference type="EMBL" id="CP045737">
    <property type="protein sequence ID" value="QGG43257.1"/>
    <property type="molecule type" value="Genomic_DNA"/>
</dbReference>
<feature type="domain" description="RecX first three-helical" evidence="8">
    <location>
        <begin position="4"/>
        <end position="42"/>
    </location>
</feature>
<dbReference type="PANTHER" id="PTHR33602:SF1">
    <property type="entry name" value="REGULATORY PROTEIN RECX FAMILY PROTEIN"/>
    <property type="match status" value="1"/>
</dbReference>
<dbReference type="InterPro" id="IPR003783">
    <property type="entry name" value="Regulatory_RecX"/>
</dbReference>
<evidence type="ECO:0000313" key="9">
    <source>
        <dbReference type="EMBL" id="QGG43257.1"/>
    </source>
</evidence>
<evidence type="ECO:0000256" key="4">
    <source>
        <dbReference type="ARBA" id="ARBA00022490"/>
    </source>
</evidence>
<feature type="domain" description="RecX third three-helical" evidence="7">
    <location>
        <begin position="99"/>
        <end position="143"/>
    </location>
</feature>
<sequence>MSRARQIVYDRLAVTARSRADLEQALAKKHVPAEVARAILDKFEDAGLVDDAEFARSWVQSRQRSKGLSSRVLAMELRRKGVDEEIAREALDELDPAVELEAAHRLVQTKLRSMSALDDTTKIRRLTGLLARKGYSPQIAFDVVRQELGAEPAPLESL</sequence>
<dbReference type="KEGG" id="aef:GEV26_11250"/>
<comment type="subcellular location">
    <subcellularLocation>
        <location evidence="1 5">Cytoplasm</location>
    </subcellularLocation>
</comment>
<evidence type="ECO:0000259" key="7">
    <source>
        <dbReference type="Pfam" id="PF21981"/>
    </source>
</evidence>
<reference evidence="9 10" key="1">
    <citation type="submission" date="2019-11" db="EMBL/GenBank/DDBJ databases">
        <authorList>
            <person name="Li J."/>
        </authorList>
    </citation>
    <scope>NUCLEOTIDE SEQUENCE [LARGE SCALE GENOMIC DNA]</scope>
    <source>
        <strain evidence="9 10">MF47</strain>
    </source>
</reference>
<protein>
    <recommendedName>
        <fullName evidence="3 5">Regulatory protein RecX</fullName>
    </recommendedName>
</protein>
<evidence type="ECO:0000256" key="3">
    <source>
        <dbReference type="ARBA" id="ARBA00018111"/>
    </source>
</evidence>
<dbReference type="Gene3D" id="1.10.10.10">
    <property type="entry name" value="Winged helix-like DNA-binding domain superfamily/Winged helix DNA-binding domain"/>
    <property type="match status" value="1"/>
</dbReference>
<evidence type="ECO:0000256" key="2">
    <source>
        <dbReference type="ARBA" id="ARBA00009695"/>
    </source>
</evidence>
<dbReference type="Pfam" id="PF21982">
    <property type="entry name" value="RecX_HTH1"/>
    <property type="match status" value="1"/>
</dbReference>
<dbReference type="Pfam" id="PF02631">
    <property type="entry name" value="RecX_HTH2"/>
    <property type="match status" value="1"/>
</dbReference>
<dbReference type="GO" id="GO:0006282">
    <property type="term" value="P:regulation of DNA repair"/>
    <property type="evidence" value="ECO:0007669"/>
    <property type="project" value="UniProtKB-UniRule"/>
</dbReference>
<feature type="domain" description="RecX second three-helical" evidence="6">
    <location>
        <begin position="50"/>
        <end position="91"/>
    </location>
</feature>
<dbReference type="InterPro" id="IPR053925">
    <property type="entry name" value="RecX_HTH_3rd"/>
</dbReference>
<dbReference type="InterPro" id="IPR053926">
    <property type="entry name" value="RecX_HTH_1st"/>
</dbReference>